<dbReference type="RefSeq" id="WP_397557599.1">
    <property type="nucleotide sequence ID" value="NZ_JBIQWL010000007.1"/>
</dbReference>
<feature type="transmembrane region" description="Helical" evidence="3">
    <location>
        <begin position="94"/>
        <end position="114"/>
    </location>
</feature>
<dbReference type="SUPFAM" id="SSF49879">
    <property type="entry name" value="SMAD/FHA domain"/>
    <property type="match status" value="1"/>
</dbReference>
<dbReference type="Pfam" id="PF00498">
    <property type="entry name" value="FHA"/>
    <property type="match status" value="1"/>
</dbReference>
<feature type="compositionally biased region" description="Pro residues" evidence="2">
    <location>
        <begin position="212"/>
        <end position="222"/>
    </location>
</feature>
<feature type="transmembrane region" description="Helical" evidence="3">
    <location>
        <begin position="12"/>
        <end position="35"/>
    </location>
</feature>
<keyword evidence="3" id="KW-0472">Membrane</keyword>
<feature type="compositionally biased region" description="Low complexity" evidence="2">
    <location>
        <begin position="327"/>
        <end position="345"/>
    </location>
</feature>
<dbReference type="InterPro" id="IPR000253">
    <property type="entry name" value="FHA_dom"/>
</dbReference>
<keyword evidence="6" id="KW-1185">Reference proteome</keyword>
<dbReference type="Gene3D" id="2.60.200.20">
    <property type="match status" value="1"/>
</dbReference>
<protein>
    <submittedName>
        <fullName evidence="5">DUF5684 domain-containing protein</fullName>
    </submittedName>
</protein>
<keyword evidence="3" id="KW-1133">Transmembrane helix</keyword>
<evidence type="ECO:0000256" key="2">
    <source>
        <dbReference type="SAM" id="MobiDB-lite"/>
    </source>
</evidence>
<dbReference type="Proteomes" id="UP001610861">
    <property type="component" value="Unassembled WGS sequence"/>
</dbReference>
<feature type="compositionally biased region" description="Low complexity" evidence="2">
    <location>
        <begin position="223"/>
        <end position="240"/>
    </location>
</feature>
<feature type="compositionally biased region" description="Low complexity" evidence="2">
    <location>
        <begin position="359"/>
        <end position="372"/>
    </location>
</feature>
<evidence type="ECO:0000256" key="3">
    <source>
        <dbReference type="SAM" id="Phobius"/>
    </source>
</evidence>
<feature type="transmembrane region" description="Helical" evidence="3">
    <location>
        <begin position="55"/>
        <end position="82"/>
    </location>
</feature>
<dbReference type="CDD" id="cd00060">
    <property type="entry name" value="FHA"/>
    <property type="match status" value="1"/>
</dbReference>
<name>A0ABW7QBD5_9MICO</name>
<proteinExistence type="predicted"/>
<feature type="domain" description="FHA" evidence="4">
    <location>
        <begin position="462"/>
        <end position="517"/>
    </location>
</feature>
<dbReference type="Pfam" id="PF18936">
    <property type="entry name" value="DUF5684"/>
    <property type="match status" value="1"/>
</dbReference>
<feature type="compositionally biased region" description="Pro residues" evidence="2">
    <location>
        <begin position="136"/>
        <end position="146"/>
    </location>
</feature>
<gene>
    <name evidence="5" type="ORF">ACH3VR_17520</name>
</gene>
<feature type="region of interest" description="Disordered" evidence="2">
    <location>
        <begin position="129"/>
        <end position="287"/>
    </location>
</feature>
<dbReference type="EMBL" id="JBIQWL010000007">
    <property type="protein sequence ID" value="MFH8252169.1"/>
    <property type="molecule type" value="Genomic_DNA"/>
</dbReference>
<evidence type="ECO:0000256" key="1">
    <source>
        <dbReference type="ARBA" id="ARBA00022553"/>
    </source>
</evidence>
<dbReference type="InterPro" id="IPR043739">
    <property type="entry name" value="DUF5684"/>
</dbReference>
<evidence type="ECO:0000313" key="5">
    <source>
        <dbReference type="EMBL" id="MFH8252169.1"/>
    </source>
</evidence>
<dbReference type="InterPro" id="IPR008984">
    <property type="entry name" value="SMAD_FHA_dom_sf"/>
</dbReference>
<sequence>MTNLEMWNTVTLATLSLVSFVLFYAWTAIALGAVFRKSGESAWKAWVPVLNLVVFLQVAGLSAWLVLLFLVPVVGFVLLVVASYRVNVAFGHGGGMTVLAALLFPIWATVLGFGPDRWLGREEAARGPVRTGLPDIAPPPPLPGSPAAPAYTPTAPPPAYGRPAPAAGWTPPPLPPTPASSVAAAPAPPAPASPLAAAPTAPTAAPSAGPAPAVPPVPPPAPAAAFPAPAAPAPAAAFPAPAAPAPAAPAPASGVPTSAVPSWAATDRDDTGETPVDSASAPAFPPIARRSAAPLDAPAWELPDEDSEPSWDFDFGAASATSEVTDAVSGAPAPVSAAPRRSVPADAPGLPDEAPSAMPPVTQVPAAPTPAVSREPWAPAPSPMPGEGDAFAESSGPVSAIAGAPDAGMPRSARSSVSALHTSPHIPEEDELEETIVARRKRTAWTLTTPSGARVPLTADTVILGRRPSVDPEFPGAQLVSLDDDTRTVSKTHARLELREDRWFITDLGSTNGVLFTTLMGTEVAAEPGEATEAGERFLLGDAEVSLNRSDA</sequence>
<evidence type="ECO:0000259" key="4">
    <source>
        <dbReference type="PROSITE" id="PS50006"/>
    </source>
</evidence>
<dbReference type="SMART" id="SM00240">
    <property type="entry name" value="FHA"/>
    <property type="match status" value="1"/>
</dbReference>
<keyword evidence="3" id="KW-0812">Transmembrane</keyword>
<keyword evidence="1" id="KW-0597">Phosphoprotein</keyword>
<organism evidence="5 6">
    <name type="scientific">Microbacterium alkaliflavum</name>
    <dbReference type="NCBI Taxonomy" id="3248839"/>
    <lineage>
        <taxon>Bacteria</taxon>
        <taxon>Bacillati</taxon>
        <taxon>Actinomycetota</taxon>
        <taxon>Actinomycetes</taxon>
        <taxon>Micrococcales</taxon>
        <taxon>Microbacteriaceae</taxon>
        <taxon>Microbacterium</taxon>
    </lineage>
</organism>
<reference evidence="5 6" key="1">
    <citation type="submission" date="2024-09" db="EMBL/GenBank/DDBJ databases">
        <authorList>
            <person name="Pan X."/>
        </authorList>
    </citation>
    <scope>NUCLEOTIDE SEQUENCE [LARGE SCALE GENOMIC DNA]</scope>
    <source>
        <strain evidence="5 6">B2969</strain>
    </source>
</reference>
<comment type="caution">
    <text evidence="5">The sequence shown here is derived from an EMBL/GenBank/DDBJ whole genome shotgun (WGS) entry which is preliminary data.</text>
</comment>
<feature type="compositionally biased region" description="Low complexity" evidence="2">
    <location>
        <begin position="250"/>
        <end position="262"/>
    </location>
</feature>
<feature type="compositionally biased region" description="Low complexity" evidence="2">
    <location>
        <begin position="193"/>
        <end position="211"/>
    </location>
</feature>
<evidence type="ECO:0000313" key="6">
    <source>
        <dbReference type="Proteomes" id="UP001610861"/>
    </source>
</evidence>
<feature type="region of interest" description="Disordered" evidence="2">
    <location>
        <begin position="322"/>
        <end position="430"/>
    </location>
</feature>
<dbReference type="PROSITE" id="PS50006">
    <property type="entry name" value="FHA_DOMAIN"/>
    <property type="match status" value="1"/>
</dbReference>
<accession>A0ABW7QBD5</accession>